<proteinExistence type="predicted"/>
<dbReference type="InterPro" id="IPR009910">
    <property type="entry name" value="DUF1450"/>
</dbReference>
<accession>A0A9X7VYF0</accession>
<evidence type="ECO:0000313" key="1">
    <source>
        <dbReference type="EMBL" id="QSO46994.1"/>
    </source>
</evidence>
<evidence type="ECO:0000313" key="2">
    <source>
        <dbReference type="Proteomes" id="UP000663505"/>
    </source>
</evidence>
<name>A0A9X7VYF0_9BACL</name>
<dbReference type="Pfam" id="PF07293">
    <property type="entry name" value="DUF1450"/>
    <property type="match status" value="1"/>
</dbReference>
<dbReference type="RefSeq" id="WP_206656355.1">
    <property type="nucleotide sequence ID" value="NZ_CP071182.1"/>
</dbReference>
<dbReference type="EMBL" id="CP071182">
    <property type="protein sequence ID" value="QSO46994.1"/>
    <property type="molecule type" value="Genomic_DNA"/>
</dbReference>
<dbReference type="Proteomes" id="UP000663505">
    <property type="component" value="Chromosome"/>
</dbReference>
<dbReference type="AlphaFoldDB" id="A0A9X7VYF0"/>
<gene>
    <name evidence="1" type="ORF">JZ786_21685</name>
</gene>
<keyword evidence="2" id="KW-1185">Reference proteome</keyword>
<reference evidence="1 2" key="1">
    <citation type="submission" date="2021-02" db="EMBL/GenBank/DDBJ databases">
        <title>Alicyclobacillus curvatus sp. nov. and Alicyclobacillus mengziensis sp. nov., two acidophilic bacteria isolated from acid mine drainage.</title>
        <authorList>
            <person name="Huang Y."/>
        </authorList>
    </citation>
    <scope>NUCLEOTIDE SEQUENCE [LARGE SCALE GENOMIC DNA]</scope>
    <source>
        <strain evidence="1 2">S30H14</strain>
    </source>
</reference>
<dbReference type="KEGG" id="afx:JZ786_21685"/>
<organism evidence="1 2">
    <name type="scientific">Alicyclobacillus mengziensis</name>
    <dbReference type="NCBI Taxonomy" id="2931921"/>
    <lineage>
        <taxon>Bacteria</taxon>
        <taxon>Bacillati</taxon>
        <taxon>Bacillota</taxon>
        <taxon>Bacilli</taxon>
        <taxon>Bacillales</taxon>
        <taxon>Alicyclobacillaceae</taxon>
        <taxon>Alicyclobacillus</taxon>
    </lineage>
</organism>
<sequence>MEPIVKLEVCISNLELGSQEVWDQVKAAFPEVRLIRWGCMGYCHRCIRVPYVLLNDSEYLEAGSAEELFQIVCERIQSPSQQRD</sequence>
<protein>
    <submittedName>
        <fullName evidence="1">DUF1450 domain-containing protein</fullName>
    </submittedName>
</protein>